<proteinExistence type="predicted"/>
<sequence length="70" mass="8197">MEGSPFSCKMIDRRGIGTFDISLLLCENKPERMDFELHHRDQQAEKMKEEGWKLDRKEALLLFFPGVPSN</sequence>
<accession>A0AAV4WRX0</accession>
<evidence type="ECO:0000313" key="1">
    <source>
        <dbReference type="EMBL" id="GIY84424.1"/>
    </source>
</evidence>
<dbReference type="Proteomes" id="UP001054945">
    <property type="component" value="Unassembled WGS sequence"/>
</dbReference>
<comment type="caution">
    <text evidence="1">The sequence shown here is derived from an EMBL/GenBank/DDBJ whole genome shotgun (WGS) entry which is preliminary data.</text>
</comment>
<organism evidence="1 2">
    <name type="scientific">Caerostris extrusa</name>
    <name type="common">Bark spider</name>
    <name type="synonym">Caerostris bankana</name>
    <dbReference type="NCBI Taxonomy" id="172846"/>
    <lineage>
        <taxon>Eukaryota</taxon>
        <taxon>Metazoa</taxon>
        <taxon>Ecdysozoa</taxon>
        <taxon>Arthropoda</taxon>
        <taxon>Chelicerata</taxon>
        <taxon>Arachnida</taxon>
        <taxon>Araneae</taxon>
        <taxon>Araneomorphae</taxon>
        <taxon>Entelegynae</taxon>
        <taxon>Araneoidea</taxon>
        <taxon>Araneidae</taxon>
        <taxon>Caerostris</taxon>
    </lineage>
</organism>
<name>A0AAV4WRX0_CAEEX</name>
<dbReference type="AlphaFoldDB" id="A0AAV4WRX0"/>
<gene>
    <name evidence="1" type="ORF">CEXT_709921</name>
</gene>
<protein>
    <submittedName>
        <fullName evidence="1">Uncharacterized protein</fullName>
    </submittedName>
</protein>
<dbReference type="EMBL" id="BPLR01016512">
    <property type="protein sequence ID" value="GIY84424.1"/>
    <property type="molecule type" value="Genomic_DNA"/>
</dbReference>
<evidence type="ECO:0000313" key="2">
    <source>
        <dbReference type="Proteomes" id="UP001054945"/>
    </source>
</evidence>
<reference evidence="1 2" key="1">
    <citation type="submission" date="2021-06" db="EMBL/GenBank/DDBJ databases">
        <title>Caerostris extrusa draft genome.</title>
        <authorList>
            <person name="Kono N."/>
            <person name="Arakawa K."/>
        </authorList>
    </citation>
    <scope>NUCLEOTIDE SEQUENCE [LARGE SCALE GENOMIC DNA]</scope>
</reference>
<keyword evidence="2" id="KW-1185">Reference proteome</keyword>